<keyword evidence="5" id="KW-1185">Reference proteome</keyword>
<protein>
    <recommendedName>
        <fullName evidence="3">DDE Tnp4 domain-containing protein</fullName>
    </recommendedName>
</protein>
<dbReference type="GO" id="GO:0046872">
    <property type="term" value="F:metal ion binding"/>
    <property type="evidence" value="ECO:0007669"/>
    <property type="project" value="UniProtKB-KW"/>
</dbReference>
<evidence type="ECO:0000313" key="4">
    <source>
        <dbReference type="Ensembl" id="ENSPSIP00000001127.1"/>
    </source>
</evidence>
<accession>K7EZB7</accession>
<dbReference type="GeneTree" id="ENSGT00940000163810"/>
<evidence type="ECO:0000313" key="5">
    <source>
        <dbReference type="Proteomes" id="UP000007267"/>
    </source>
</evidence>
<dbReference type="InterPro" id="IPR027806">
    <property type="entry name" value="HARBI1_dom"/>
</dbReference>
<evidence type="ECO:0000256" key="1">
    <source>
        <dbReference type="ARBA" id="ARBA00001968"/>
    </source>
</evidence>
<sequence>MHIPIHAPEYQATLYINQKEYFLVILQAMSDHQGHFLDISVGWSSKAHDARVYHNSSVCQKLHGGIFFPDHHIRVGDVDMPVCLVGDMAYLLQPWLMKPYTGHLNPSWQALNARLSRVRIVVEVSFSWLKGRGK</sequence>
<evidence type="ECO:0000256" key="2">
    <source>
        <dbReference type="ARBA" id="ARBA00022723"/>
    </source>
</evidence>
<reference evidence="4" key="4">
    <citation type="submission" date="2025-09" db="UniProtKB">
        <authorList>
            <consortium name="Ensembl"/>
        </authorList>
    </citation>
    <scope>IDENTIFICATION</scope>
</reference>
<evidence type="ECO:0000259" key="3">
    <source>
        <dbReference type="Pfam" id="PF13359"/>
    </source>
</evidence>
<dbReference type="HOGENOM" id="CLU_018552_5_1_1"/>
<dbReference type="eggNOG" id="ENOG502T222">
    <property type="taxonomic scope" value="Eukaryota"/>
</dbReference>
<dbReference type="Pfam" id="PF13359">
    <property type="entry name" value="DDE_Tnp_4"/>
    <property type="match status" value="1"/>
</dbReference>
<dbReference type="EMBL" id="AGCU01139861">
    <property type="status" value="NOT_ANNOTATED_CDS"/>
    <property type="molecule type" value="Genomic_DNA"/>
</dbReference>
<name>K7EZB7_PELSI</name>
<organism evidence="4 5">
    <name type="scientific">Pelodiscus sinensis</name>
    <name type="common">Chinese softshell turtle</name>
    <name type="synonym">Trionyx sinensis</name>
    <dbReference type="NCBI Taxonomy" id="13735"/>
    <lineage>
        <taxon>Eukaryota</taxon>
        <taxon>Metazoa</taxon>
        <taxon>Chordata</taxon>
        <taxon>Craniata</taxon>
        <taxon>Vertebrata</taxon>
        <taxon>Euteleostomi</taxon>
        <taxon>Archelosauria</taxon>
        <taxon>Testudinata</taxon>
        <taxon>Testudines</taxon>
        <taxon>Cryptodira</taxon>
        <taxon>Trionychia</taxon>
        <taxon>Trionychidae</taxon>
        <taxon>Pelodiscus</taxon>
    </lineage>
</organism>
<proteinExistence type="predicted"/>
<reference evidence="4" key="3">
    <citation type="submission" date="2025-08" db="UniProtKB">
        <authorList>
            <consortium name="Ensembl"/>
        </authorList>
    </citation>
    <scope>IDENTIFICATION</scope>
</reference>
<feature type="domain" description="DDE Tnp4" evidence="3">
    <location>
        <begin position="2"/>
        <end position="132"/>
    </location>
</feature>
<dbReference type="Proteomes" id="UP000007267">
    <property type="component" value="Unassembled WGS sequence"/>
</dbReference>
<dbReference type="AlphaFoldDB" id="K7EZB7"/>
<comment type="cofactor">
    <cofactor evidence="1">
        <name>a divalent metal cation</name>
        <dbReference type="ChEBI" id="CHEBI:60240"/>
    </cofactor>
</comment>
<keyword evidence="2" id="KW-0479">Metal-binding</keyword>
<dbReference type="Ensembl" id="ENSPSIT00000001129.1">
    <property type="protein sequence ID" value="ENSPSIP00000001127.1"/>
    <property type="gene ID" value="ENSPSIG00000001129.1"/>
</dbReference>
<reference evidence="5" key="1">
    <citation type="submission" date="2011-10" db="EMBL/GenBank/DDBJ databases">
        <authorList>
            <consortium name="Soft-shell Turtle Genome Consortium"/>
        </authorList>
    </citation>
    <scope>NUCLEOTIDE SEQUENCE [LARGE SCALE GENOMIC DNA]</scope>
    <source>
        <strain evidence="5">Daiwa-1</strain>
    </source>
</reference>
<reference evidence="5" key="2">
    <citation type="journal article" date="2013" name="Nat. Genet.">
        <title>The draft genomes of soft-shell turtle and green sea turtle yield insights into the development and evolution of the turtle-specific body plan.</title>
        <authorList>
            <person name="Wang Z."/>
            <person name="Pascual-Anaya J."/>
            <person name="Zadissa A."/>
            <person name="Li W."/>
            <person name="Niimura Y."/>
            <person name="Huang Z."/>
            <person name="Li C."/>
            <person name="White S."/>
            <person name="Xiong Z."/>
            <person name="Fang D."/>
            <person name="Wang B."/>
            <person name="Ming Y."/>
            <person name="Chen Y."/>
            <person name="Zheng Y."/>
            <person name="Kuraku S."/>
            <person name="Pignatelli M."/>
            <person name="Herrero J."/>
            <person name="Beal K."/>
            <person name="Nozawa M."/>
            <person name="Li Q."/>
            <person name="Wang J."/>
            <person name="Zhang H."/>
            <person name="Yu L."/>
            <person name="Shigenobu S."/>
            <person name="Wang J."/>
            <person name="Liu J."/>
            <person name="Flicek P."/>
            <person name="Searle S."/>
            <person name="Wang J."/>
            <person name="Kuratani S."/>
            <person name="Yin Y."/>
            <person name="Aken B."/>
            <person name="Zhang G."/>
            <person name="Irie N."/>
        </authorList>
    </citation>
    <scope>NUCLEOTIDE SEQUENCE [LARGE SCALE GENOMIC DNA]</scope>
    <source>
        <strain evidence="5">Daiwa-1</strain>
    </source>
</reference>